<dbReference type="Pfam" id="PF00630">
    <property type="entry name" value="Filamin"/>
    <property type="match status" value="1"/>
</dbReference>
<proteinExistence type="predicted"/>
<dbReference type="SUPFAM" id="SSF81296">
    <property type="entry name" value="E set domains"/>
    <property type="match status" value="1"/>
</dbReference>
<feature type="non-terminal residue" evidence="2">
    <location>
        <position position="1"/>
    </location>
</feature>
<evidence type="ECO:0000313" key="3">
    <source>
        <dbReference type="Proteomes" id="UP000676336"/>
    </source>
</evidence>
<dbReference type="SMART" id="SM00557">
    <property type="entry name" value="IG_FLMN"/>
    <property type="match status" value="1"/>
</dbReference>
<dbReference type="InterPro" id="IPR013783">
    <property type="entry name" value="Ig-like_fold"/>
</dbReference>
<name>A0A8S2REN1_9BILA</name>
<dbReference type="InterPro" id="IPR017868">
    <property type="entry name" value="Filamin/ABP280_repeat-like"/>
</dbReference>
<dbReference type="PROSITE" id="PS50194">
    <property type="entry name" value="FILAMIN_REPEAT"/>
    <property type="match status" value="1"/>
</dbReference>
<organism evidence="2 3">
    <name type="scientific">Rotaria magnacalcarata</name>
    <dbReference type="NCBI Taxonomy" id="392030"/>
    <lineage>
        <taxon>Eukaryota</taxon>
        <taxon>Metazoa</taxon>
        <taxon>Spiralia</taxon>
        <taxon>Gnathifera</taxon>
        <taxon>Rotifera</taxon>
        <taxon>Eurotatoria</taxon>
        <taxon>Bdelloidea</taxon>
        <taxon>Philodinida</taxon>
        <taxon>Philodinidae</taxon>
        <taxon>Rotaria</taxon>
    </lineage>
</organism>
<dbReference type="InterPro" id="IPR001298">
    <property type="entry name" value="Filamin/ABP280_rpt"/>
</dbReference>
<evidence type="ECO:0000256" key="1">
    <source>
        <dbReference type="PROSITE-ProRule" id="PRU00087"/>
    </source>
</evidence>
<feature type="repeat" description="Filamin" evidence="1">
    <location>
        <begin position="1"/>
        <end position="61"/>
    </location>
</feature>
<protein>
    <submittedName>
        <fullName evidence="2">Uncharacterized protein</fullName>
    </submittedName>
</protein>
<reference evidence="2" key="1">
    <citation type="submission" date="2021-02" db="EMBL/GenBank/DDBJ databases">
        <authorList>
            <person name="Nowell W R."/>
        </authorList>
    </citation>
    <scope>NUCLEOTIDE SEQUENCE</scope>
</reference>
<dbReference type="InterPro" id="IPR014756">
    <property type="entry name" value="Ig_E-set"/>
</dbReference>
<dbReference type="Gene3D" id="2.60.40.10">
    <property type="entry name" value="Immunoglobulins"/>
    <property type="match status" value="1"/>
</dbReference>
<dbReference type="AlphaFoldDB" id="A0A8S2REN1"/>
<sequence length="78" mass="8863">YGPGLEPSGQIIDKPTEFTIDTHNAGEATLRVQAMDQEYQPIDVHVRDNGNSTFTCRYTPRNSKPSKKVFFSLKYKLN</sequence>
<dbReference type="EMBL" id="CAJOBI010011766">
    <property type="protein sequence ID" value="CAF4161214.1"/>
    <property type="molecule type" value="Genomic_DNA"/>
</dbReference>
<accession>A0A8S2REN1</accession>
<dbReference type="Proteomes" id="UP000676336">
    <property type="component" value="Unassembled WGS sequence"/>
</dbReference>
<evidence type="ECO:0000313" key="2">
    <source>
        <dbReference type="EMBL" id="CAF4161214.1"/>
    </source>
</evidence>
<gene>
    <name evidence="2" type="ORF">SMN809_LOCUS20194</name>
</gene>
<comment type="caution">
    <text evidence="2">The sequence shown here is derived from an EMBL/GenBank/DDBJ whole genome shotgun (WGS) entry which is preliminary data.</text>
</comment>